<gene>
    <name evidence="1" type="ORF">FAZ78_19230</name>
</gene>
<organism evidence="1 2">
    <name type="scientific">Cereibacter changlensis</name>
    <dbReference type="NCBI Taxonomy" id="402884"/>
    <lineage>
        <taxon>Bacteria</taxon>
        <taxon>Pseudomonadati</taxon>
        <taxon>Pseudomonadota</taxon>
        <taxon>Alphaproteobacteria</taxon>
        <taxon>Rhodobacterales</taxon>
        <taxon>Paracoccaceae</taxon>
        <taxon>Cereibacter</taxon>
    </lineage>
</organism>
<proteinExistence type="predicted"/>
<name>A0A4U0YTQ4_9RHOB</name>
<dbReference type="AlphaFoldDB" id="A0A4U0YTQ4"/>
<protein>
    <submittedName>
        <fullName evidence="1">Late control protein D</fullName>
    </submittedName>
</protein>
<dbReference type="EMBL" id="SWAU01000246">
    <property type="protein sequence ID" value="TKA94998.1"/>
    <property type="molecule type" value="Genomic_DNA"/>
</dbReference>
<accession>A0A4U0YTQ4</accession>
<reference evidence="1 2" key="1">
    <citation type="submission" date="2019-04" db="EMBL/GenBank/DDBJ databases">
        <title>Crypto-aerobic microbial life in anoxic (sulfidic) marine sediments.</title>
        <authorList>
            <person name="Bhattacharya S."/>
            <person name="Roy C."/>
            <person name="Mondal N."/>
            <person name="Sarkar J."/>
            <person name="Mandal S."/>
            <person name="Rameez M.J."/>
            <person name="Ghosh W."/>
        </authorList>
    </citation>
    <scope>NUCLEOTIDE SEQUENCE [LARGE SCALE GENOMIC DNA]</scope>
    <source>
        <strain evidence="1 2">SBBC</strain>
    </source>
</reference>
<comment type="caution">
    <text evidence="1">The sequence shown here is derived from an EMBL/GenBank/DDBJ whole genome shotgun (WGS) entry which is preliminary data.</text>
</comment>
<evidence type="ECO:0000313" key="2">
    <source>
        <dbReference type="Proteomes" id="UP000306340"/>
    </source>
</evidence>
<evidence type="ECO:0000313" key="1">
    <source>
        <dbReference type="EMBL" id="TKA94998.1"/>
    </source>
</evidence>
<dbReference type="Proteomes" id="UP000306340">
    <property type="component" value="Unassembled WGS sequence"/>
</dbReference>
<sequence>MAGLRPEFIGDWHLEQVTHQLTDGGLVTGFRARTSAPQERGNNTEF</sequence>